<sequence>MEVMNNTKSKEDPSRWSVINSRHEIFTEPSSGRRLTIEGEPGFGKSTLLLQYSYDWCTSSIESPLKDIDIFILIRLREVVDAPTISDAIRMMLPDDFSLTAKDIEAIITSGNWTVVLALDGYDEYSGMEGCSKDVTRLIQGRMLTACIVITTTRPSCLPKLLNPNMKLFRLTGFDREMQEEYLDKSVTFNAAAKGAKEAIMRKLEENVVLADICQVPFFFATFTHMACTSSNGMQLNSVTRYFSFMLACFFSHLENKELLGNRMPVHAVLEEDPNQRLAVAKLAFDGLIEQEQKLLWSQRNLEKYMGSSCYNRYVKAGVLVEEEHRIFQAIPGSHADDKIVITTYARFFHKTIQEYYAAYHIAHLAENENAEVVKNTMSKFKLGDLQYVLRFACGLRPTAARLVQDYLGGLGEIGRMLSVLCLMEQQQGDIDKKVAELCRDRIRISIEESRILQRSKLQLLCTASHRNVSITFESIKLDLKVVTYAQLNPLRRCFSSSLFYRVSGQGYITSLIRLH</sequence>
<evidence type="ECO:0000313" key="2">
    <source>
        <dbReference type="EMBL" id="KAJ8017388.1"/>
    </source>
</evidence>
<evidence type="ECO:0000259" key="1">
    <source>
        <dbReference type="PROSITE" id="PS50837"/>
    </source>
</evidence>
<dbReference type="InterPro" id="IPR007111">
    <property type="entry name" value="NACHT_NTPase"/>
</dbReference>
<dbReference type="Pfam" id="PF05729">
    <property type="entry name" value="NACHT"/>
    <property type="match status" value="1"/>
</dbReference>
<comment type="caution">
    <text evidence="2">The sequence shown here is derived from an EMBL/GenBank/DDBJ whole genome shotgun (WGS) entry which is preliminary data.</text>
</comment>
<gene>
    <name evidence="2" type="ORF">HOLleu_45246</name>
</gene>
<name>A0A9Q1B9U6_HOLLE</name>
<proteinExistence type="predicted"/>
<reference evidence="2" key="1">
    <citation type="submission" date="2021-10" db="EMBL/GenBank/DDBJ databases">
        <title>Tropical sea cucumber genome reveals ecological adaptation and Cuvierian tubules defense mechanism.</title>
        <authorList>
            <person name="Chen T."/>
        </authorList>
    </citation>
    <scope>NUCLEOTIDE SEQUENCE</scope>
    <source>
        <strain evidence="2">Nanhai2018</strain>
        <tissue evidence="2">Muscle</tissue>
    </source>
</reference>
<dbReference type="InterPro" id="IPR027417">
    <property type="entry name" value="P-loop_NTPase"/>
</dbReference>
<dbReference type="PROSITE" id="PS50837">
    <property type="entry name" value="NACHT"/>
    <property type="match status" value="1"/>
</dbReference>
<dbReference type="SUPFAM" id="SSF52540">
    <property type="entry name" value="P-loop containing nucleoside triphosphate hydrolases"/>
    <property type="match status" value="1"/>
</dbReference>
<evidence type="ECO:0000313" key="3">
    <source>
        <dbReference type="Proteomes" id="UP001152320"/>
    </source>
</evidence>
<organism evidence="2 3">
    <name type="scientific">Holothuria leucospilota</name>
    <name type="common">Black long sea cucumber</name>
    <name type="synonym">Mertensiothuria leucospilota</name>
    <dbReference type="NCBI Taxonomy" id="206669"/>
    <lineage>
        <taxon>Eukaryota</taxon>
        <taxon>Metazoa</taxon>
        <taxon>Echinodermata</taxon>
        <taxon>Eleutherozoa</taxon>
        <taxon>Echinozoa</taxon>
        <taxon>Holothuroidea</taxon>
        <taxon>Aspidochirotacea</taxon>
        <taxon>Aspidochirotida</taxon>
        <taxon>Holothuriidae</taxon>
        <taxon>Holothuria</taxon>
    </lineage>
</organism>
<protein>
    <submittedName>
        <fullName evidence="2">NLR family CARD domain-containing protein 4</fullName>
    </submittedName>
</protein>
<dbReference type="Proteomes" id="UP001152320">
    <property type="component" value="Unassembled WGS sequence"/>
</dbReference>
<dbReference type="OrthoDB" id="427518at2759"/>
<dbReference type="EMBL" id="JAIZAY010002197">
    <property type="protein sequence ID" value="KAJ8017388.1"/>
    <property type="molecule type" value="Genomic_DNA"/>
</dbReference>
<dbReference type="AlphaFoldDB" id="A0A9Q1B9U6"/>
<keyword evidence="3" id="KW-1185">Reference proteome</keyword>
<dbReference type="PANTHER" id="PTHR46312">
    <property type="entry name" value="NACHT DOMAIN-CONTAINING PROTEIN"/>
    <property type="match status" value="1"/>
</dbReference>
<dbReference type="PANTHER" id="PTHR46312:SF2">
    <property type="entry name" value="NUCLEOTIDE-BINDING OLIGOMERIZATION DOMAIN-CONTAINING PROTEIN 2-LIKE"/>
    <property type="match status" value="1"/>
</dbReference>
<accession>A0A9Q1B9U6</accession>
<dbReference type="Gene3D" id="3.40.50.300">
    <property type="entry name" value="P-loop containing nucleotide triphosphate hydrolases"/>
    <property type="match status" value="1"/>
</dbReference>
<feature type="domain" description="NACHT" evidence="1">
    <location>
        <begin position="33"/>
        <end position="156"/>
    </location>
</feature>